<feature type="domain" description="DNA mismatch repair proteins mutS family" evidence="5">
    <location>
        <begin position="374"/>
        <end position="544"/>
    </location>
</feature>
<keyword evidence="4" id="KW-1133">Transmembrane helix</keyword>
<evidence type="ECO:0000256" key="1">
    <source>
        <dbReference type="ARBA" id="ARBA00022741"/>
    </source>
</evidence>
<reference evidence="6" key="1">
    <citation type="journal article" date="2020" name="Nature">
        <title>Giant virus diversity and host interactions through global metagenomics.</title>
        <authorList>
            <person name="Schulz F."/>
            <person name="Roux S."/>
            <person name="Paez-Espino D."/>
            <person name="Jungbluth S."/>
            <person name="Walsh D.A."/>
            <person name="Denef V.J."/>
            <person name="McMahon K.D."/>
            <person name="Konstantinidis K.T."/>
            <person name="Eloe-Fadrosh E.A."/>
            <person name="Kyrpides N.C."/>
            <person name="Woyke T."/>
        </authorList>
    </citation>
    <scope>NUCLEOTIDE SEQUENCE</scope>
    <source>
        <strain evidence="6">GVMAG-M-3300013004-44</strain>
    </source>
</reference>
<keyword evidence="3" id="KW-0238">DNA-binding</keyword>
<proteinExistence type="predicted"/>
<accession>A0A6C0BFE9</accession>
<protein>
    <recommendedName>
        <fullName evidence="5">DNA mismatch repair proteins mutS family domain-containing protein</fullName>
    </recommendedName>
</protein>
<name>A0A6C0BFE9_9ZZZZ</name>
<dbReference type="InterPro" id="IPR045076">
    <property type="entry name" value="MutS"/>
</dbReference>
<dbReference type="GO" id="GO:0005634">
    <property type="term" value="C:nucleus"/>
    <property type="evidence" value="ECO:0007669"/>
    <property type="project" value="TreeGrafter"/>
</dbReference>
<keyword evidence="2" id="KW-0067">ATP-binding</keyword>
<dbReference type="PANTHER" id="PTHR11361:SF34">
    <property type="entry name" value="DNA MISMATCH REPAIR PROTEIN MSH1, MITOCHONDRIAL"/>
    <property type="match status" value="1"/>
</dbReference>
<dbReference type="InterPro" id="IPR027417">
    <property type="entry name" value="P-loop_NTPase"/>
</dbReference>
<evidence type="ECO:0000256" key="2">
    <source>
        <dbReference type="ARBA" id="ARBA00022840"/>
    </source>
</evidence>
<organism evidence="6">
    <name type="scientific">viral metagenome</name>
    <dbReference type="NCBI Taxonomy" id="1070528"/>
    <lineage>
        <taxon>unclassified sequences</taxon>
        <taxon>metagenomes</taxon>
        <taxon>organismal metagenomes</taxon>
    </lineage>
</organism>
<sequence length="545" mass="62463">MFKLELNETMMRRDTDLSNFYDKIPCCKIVEKDNRKNKMSSIESIVDTEVLSTWIGLQTNASKKCLTQQLHHWTHDAQRLIQLSDKFKRFKDAFEKDPTFFGTCHDIFKEISDIEKRLHHLIDGESELEKESYNEILFFHPILQPLNFVPFLLTLWSTIRIYVLPGISLLFPILTLLAPYIVLKFVFHLPMSFSNYMNMLHSIVSGNFQSIMNPEELPATSSSISPMAFLKQFGVVIISFVQGIIQPYWSYKHLKSIDTIISDHGALVLRFQELYQSLEKHLSDRGFTLFRCPLPEIPNERNATARIILESSYFKLALKYVGSLEVMINLAHQPDIHSVRWVSSPTPIFKAVDTFDFHVPVNTRKTISATFSKKRHALLTGPNKGGKSTVLRALSVSALLAHTYGCALGHLTSTPFHTLFVCLKPDDLPGSKSRFEREVEFTSSTLIHKEPILVLIDELYHSTNPPDALRSCHIYCEQLWKRPNVVSVISTHLFELVEKTQDHIQRLCCPATINKEGTVDFTYSLQEGICKVSSVDTLLKQYSFI</sequence>
<dbReference type="Gene3D" id="3.40.50.300">
    <property type="entry name" value="P-loop containing nucleotide triphosphate hydrolases"/>
    <property type="match status" value="1"/>
</dbReference>
<evidence type="ECO:0000256" key="4">
    <source>
        <dbReference type="SAM" id="Phobius"/>
    </source>
</evidence>
<keyword evidence="4" id="KW-0472">Membrane</keyword>
<dbReference type="Pfam" id="PF00488">
    <property type="entry name" value="MutS_V"/>
    <property type="match status" value="1"/>
</dbReference>
<feature type="transmembrane region" description="Helical" evidence="4">
    <location>
        <begin position="162"/>
        <end position="183"/>
    </location>
</feature>
<dbReference type="GO" id="GO:0006298">
    <property type="term" value="P:mismatch repair"/>
    <property type="evidence" value="ECO:0007669"/>
    <property type="project" value="InterPro"/>
</dbReference>
<dbReference type="PANTHER" id="PTHR11361">
    <property type="entry name" value="DNA MISMATCH REPAIR PROTEIN MUTS FAMILY MEMBER"/>
    <property type="match status" value="1"/>
</dbReference>
<dbReference type="InterPro" id="IPR000432">
    <property type="entry name" value="DNA_mismatch_repair_MutS_C"/>
</dbReference>
<dbReference type="GO" id="GO:0005524">
    <property type="term" value="F:ATP binding"/>
    <property type="evidence" value="ECO:0007669"/>
    <property type="project" value="UniProtKB-KW"/>
</dbReference>
<dbReference type="EMBL" id="MN739154">
    <property type="protein sequence ID" value="QHS91027.1"/>
    <property type="molecule type" value="Genomic_DNA"/>
</dbReference>
<dbReference type="SUPFAM" id="SSF52540">
    <property type="entry name" value="P-loop containing nucleoside triphosphate hydrolases"/>
    <property type="match status" value="1"/>
</dbReference>
<evidence type="ECO:0000256" key="3">
    <source>
        <dbReference type="ARBA" id="ARBA00023125"/>
    </source>
</evidence>
<evidence type="ECO:0000313" key="6">
    <source>
        <dbReference type="EMBL" id="QHS91027.1"/>
    </source>
</evidence>
<keyword evidence="4" id="KW-0812">Transmembrane</keyword>
<evidence type="ECO:0000259" key="5">
    <source>
        <dbReference type="SMART" id="SM00534"/>
    </source>
</evidence>
<dbReference type="GO" id="GO:0140664">
    <property type="term" value="F:ATP-dependent DNA damage sensor activity"/>
    <property type="evidence" value="ECO:0007669"/>
    <property type="project" value="InterPro"/>
</dbReference>
<keyword evidence="1" id="KW-0547">Nucleotide-binding</keyword>
<dbReference type="AlphaFoldDB" id="A0A6C0BFE9"/>
<dbReference type="GO" id="GO:0030983">
    <property type="term" value="F:mismatched DNA binding"/>
    <property type="evidence" value="ECO:0007669"/>
    <property type="project" value="InterPro"/>
</dbReference>
<dbReference type="SMART" id="SM00534">
    <property type="entry name" value="MUTSac"/>
    <property type="match status" value="1"/>
</dbReference>